<dbReference type="AlphaFoldDB" id="A0AAE1BZT4"/>
<name>A0AAE1BZT4_9PEZI</name>
<feature type="compositionally biased region" description="Gly residues" evidence="1">
    <location>
        <begin position="263"/>
        <end position="273"/>
    </location>
</feature>
<evidence type="ECO:0000256" key="1">
    <source>
        <dbReference type="SAM" id="MobiDB-lite"/>
    </source>
</evidence>
<dbReference type="PANTHER" id="PTHR39472:SF1">
    <property type="entry name" value="EXPRESSED PROTEIN"/>
    <property type="match status" value="1"/>
</dbReference>
<evidence type="ECO:0000313" key="2">
    <source>
        <dbReference type="EMBL" id="KAK3673507.1"/>
    </source>
</evidence>
<gene>
    <name evidence="2" type="ORF">LTR78_006741</name>
</gene>
<organism evidence="2 3">
    <name type="scientific">Recurvomyces mirabilis</name>
    <dbReference type="NCBI Taxonomy" id="574656"/>
    <lineage>
        <taxon>Eukaryota</taxon>
        <taxon>Fungi</taxon>
        <taxon>Dikarya</taxon>
        <taxon>Ascomycota</taxon>
        <taxon>Pezizomycotina</taxon>
        <taxon>Dothideomycetes</taxon>
        <taxon>Dothideomycetidae</taxon>
        <taxon>Mycosphaerellales</taxon>
        <taxon>Teratosphaeriaceae</taxon>
        <taxon>Recurvomyces</taxon>
    </lineage>
</organism>
<feature type="compositionally biased region" description="Acidic residues" evidence="1">
    <location>
        <begin position="243"/>
        <end position="255"/>
    </location>
</feature>
<dbReference type="Proteomes" id="UP001274830">
    <property type="component" value="Unassembled WGS sequence"/>
</dbReference>
<sequence>MNNNVMPSAGHYADMQTLMQSMEQLSGWLQQNREEWLGLQEGLSRVERMTGVSLVNGGASANGVSGTDWAGARHLGMNAGLADGGDVEGDGETNAVASAMATAGDDVESDQPQTLTSLTHALHTSQSRIATLEHHVNTHEKLNQMYESTLSETTSRLRSYLFDQQNYIISIHKHYTSLLEQSRSETVEAQLVHQRWQESLGRLSEGVRGAFGEREEERRPWVGRLKGVREENRVLRRKVGWEEVPEEDSEAEELEEVARRGRGASGVGNGNGPGAAARGEGLQGGNGGGSGVGVESGRTGTGGMPS</sequence>
<comment type="caution">
    <text evidence="2">The sequence shown here is derived from an EMBL/GenBank/DDBJ whole genome shotgun (WGS) entry which is preliminary data.</text>
</comment>
<reference evidence="2" key="1">
    <citation type="submission" date="2023-07" db="EMBL/GenBank/DDBJ databases">
        <title>Black Yeasts Isolated from many extreme environments.</title>
        <authorList>
            <person name="Coleine C."/>
            <person name="Stajich J.E."/>
            <person name="Selbmann L."/>
        </authorList>
    </citation>
    <scope>NUCLEOTIDE SEQUENCE</scope>
    <source>
        <strain evidence="2">CCFEE 5485</strain>
    </source>
</reference>
<feature type="region of interest" description="Disordered" evidence="1">
    <location>
        <begin position="242"/>
        <end position="306"/>
    </location>
</feature>
<dbReference type="PANTHER" id="PTHR39472">
    <property type="entry name" value="EXPRESSED PROTEIN"/>
    <property type="match status" value="1"/>
</dbReference>
<evidence type="ECO:0000313" key="3">
    <source>
        <dbReference type="Proteomes" id="UP001274830"/>
    </source>
</evidence>
<dbReference type="EMBL" id="JAUTXT010000025">
    <property type="protein sequence ID" value="KAK3673507.1"/>
    <property type="molecule type" value="Genomic_DNA"/>
</dbReference>
<feature type="compositionally biased region" description="Gly residues" evidence="1">
    <location>
        <begin position="281"/>
        <end position="306"/>
    </location>
</feature>
<protein>
    <submittedName>
        <fullName evidence="2">Uncharacterized protein</fullName>
    </submittedName>
</protein>
<keyword evidence="3" id="KW-1185">Reference proteome</keyword>
<accession>A0AAE1BZT4</accession>
<proteinExistence type="predicted"/>